<gene>
    <name evidence="5" type="ORF">Q5H92_19815</name>
</gene>
<name>A0ABT9AFI3_9BACT</name>
<organism evidence="5 6">
    <name type="scientific">Hymenobacter mellowenesis</name>
    <dbReference type="NCBI Taxonomy" id="3063995"/>
    <lineage>
        <taxon>Bacteria</taxon>
        <taxon>Pseudomonadati</taxon>
        <taxon>Bacteroidota</taxon>
        <taxon>Cytophagia</taxon>
        <taxon>Cytophagales</taxon>
        <taxon>Hymenobacteraceae</taxon>
        <taxon>Hymenobacter</taxon>
    </lineage>
</organism>
<dbReference type="RefSeq" id="WP_305013293.1">
    <property type="nucleotide sequence ID" value="NZ_JAUQSX010000011.1"/>
</dbReference>
<dbReference type="PROSITE" id="PS01124">
    <property type="entry name" value="HTH_ARAC_FAMILY_2"/>
    <property type="match status" value="1"/>
</dbReference>
<evidence type="ECO:0000313" key="6">
    <source>
        <dbReference type="Proteomes" id="UP001167796"/>
    </source>
</evidence>
<evidence type="ECO:0000256" key="3">
    <source>
        <dbReference type="ARBA" id="ARBA00023163"/>
    </source>
</evidence>
<feature type="domain" description="HTH araC/xylS-type" evidence="4">
    <location>
        <begin position="167"/>
        <end position="265"/>
    </location>
</feature>
<dbReference type="SUPFAM" id="SSF51182">
    <property type="entry name" value="RmlC-like cupins"/>
    <property type="match status" value="1"/>
</dbReference>
<dbReference type="PRINTS" id="PR00032">
    <property type="entry name" value="HTHARAC"/>
</dbReference>
<dbReference type="Pfam" id="PF12833">
    <property type="entry name" value="HTH_18"/>
    <property type="match status" value="1"/>
</dbReference>
<dbReference type="PANTHER" id="PTHR11019">
    <property type="entry name" value="HTH-TYPE TRANSCRIPTIONAL REGULATOR NIMR"/>
    <property type="match status" value="1"/>
</dbReference>
<accession>A0ABT9AFI3</accession>
<evidence type="ECO:0000259" key="4">
    <source>
        <dbReference type="PROSITE" id="PS01124"/>
    </source>
</evidence>
<evidence type="ECO:0000256" key="1">
    <source>
        <dbReference type="ARBA" id="ARBA00023015"/>
    </source>
</evidence>
<comment type="caution">
    <text evidence="5">The sequence shown here is derived from an EMBL/GenBank/DDBJ whole genome shotgun (WGS) entry which is preliminary data.</text>
</comment>
<dbReference type="SUPFAM" id="SSF46689">
    <property type="entry name" value="Homeodomain-like"/>
    <property type="match status" value="2"/>
</dbReference>
<dbReference type="Proteomes" id="UP001167796">
    <property type="component" value="Unassembled WGS sequence"/>
</dbReference>
<reference evidence="5" key="1">
    <citation type="submission" date="2023-07" db="EMBL/GenBank/DDBJ databases">
        <authorList>
            <person name="Kim M.K."/>
        </authorList>
    </citation>
    <scope>NUCLEOTIDE SEQUENCE</scope>
    <source>
        <strain evidence="5">M29</strain>
    </source>
</reference>
<keyword evidence="2" id="KW-0238">DNA-binding</keyword>
<evidence type="ECO:0000313" key="5">
    <source>
        <dbReference type="EMBL" id="MDO7848623.1"/>
    </source>
</evidence>
<dbReference type="SMART" id="SM00342">
    <property type="entry name" value="HTH_ARAC"/>
    <property type="match status" value="1"/>
</dbReference>
<evidence type="ECO:0000256" key="2">
    <source>
        <dbReference type="ARBA" id="ARBA00023125"/>
    </source>
</evidence>
<dbReference type="PANTHER" id="PTHR11019:SF159">
    <property type="entry name" value="TRANSCRIPTIONAL REGULATOR-RELATED"/>
    <property type="match status" value="1"/>
</dbReference>
<dbReference type="InterPro" id="IPR003313">
    <property type="entry name" value="AraC-bd"/>
</dbReference>
<keyword evidence="3" id="KW-0804">Transcription</keyword>
<dbReference type="Pfam" id="PF02311">
    <property type="entry name" value="AraC_binding"/>
    <property type="match status" value="1"/>
</dbReference>
<dbReference type="InterPro" id="IPR020449">
    <property type="entry name" value="Tscrpt_reg_AraC-type_HTH"/>
</dbReference>
<dbReference type="Gene3D" id="2.60.120.10">
    <property type="entry name" value="Jelly Rolls"/>
    <property type="match status" value="1"/>
</dbReference>
<dbReference type="InterPro" id="IPR011051">
    <property type="entry name" value="RmlC_Cupin_sf"/>
</dbReference>
<dbReference type="InterPro" id="IPR014710">
    <property type="entry name" value="RmlC-like_jellyroll"/>
</dbReference>
<sequence length="267" mass="30897">MLTSEDFVAELENIDSRPETMFVLEQHSEENYPLHQHQKTQLVYVRSGVAYLVTPSKTYFLPARHYVLIPPRLEHRVLFHSPQHVVTGLCFAEARDADHPFFSQLGIYPVTDLLYELLRYTESWHGHYGPAQYEPYLFLLNLKLVLPHISHHPLPLALPTTEDPRLVPVLRHIYEHIGELLELGSLARHFGFSPRSLSRLFQECLSISFGQYLKLRRMMAAMEMMLKTRQTISEVAYAVGYNSLASFSNTFNKLVGQRPSEFAAREQ</sequence>
<dbReference type="Gene3D" id="1.10.10.60">
    <property type="entry name" value="Homeodomain-like"/>
    <property type="match status" value="1"/>
</dbReference>
<dbReference type="InterPro" id="IPR009057">
    <property type="entry name" value="Homeodomain-like_sf"/>
</dbReference>
<dbReference type="InterPro" id="IPR018060">
    <property type="entry name" value="HTH_AraC"/>
</dbReference>
<dbReference type="EMBL" id="JAUQSX010000011">
    <property type="protein sequence ID" value="MDO7848623.1"/>
    <property type="molecule type" value="Genomic_DNA"/>
</dbReference>
<protein>
    <submittedName>
        <fullName evidence="5">AraC family transcriptional regulator</fullName>
    </submittedName>
</protein>
<keyword evidence="1" id="KW-0805">Transcription regulation</keyword>
<proteinExistence type="predicted"/>
<keyword evidence="6" id="KW-1185">Reference proteome</keyword>